<keyword evidence="2" id="KW-0809">Transit peptide</keyword>
<evidence type="ECO:0000256" key="3">
    <source>
        <dbReference type="ARBA" id="ARBA00023128"/>
    </source>
</evidence>
<evidence type="ECO:0000256" key="1">
    <source>
        <dbReference type="ARBA" id="ARBA00004173"/>
    </source>
</evidence>
<comment type="subcellular location">
    <subcellularLocation>
        <location evidence="1">Mitochondrion</location>
    </subcellularLocation>
</comment>
<evidence type="ECO:0000313" key="6">
    <source>
        <dbReference type="EMBL" id="QEA04613.1"/>
    </source>
</evidence>
<keyword evidence="3" id="KW-0496">Mitochondrion</keyword>
<dbReference type="InterPro" id="IPR057460">
    <property type="entry name" value="CAF17_C"/>
</dbReference>
<dbReference type="Pfam" id="PF01571">
    <property type="entry name" value="GCV_T"/>
    <property type="match status" value="1"/>
</dbReference>
<sequence length="343" mass="35503">MTDSWTAILQELGTGGDGHLAPVSDEARHVADGGVAAPLPGTGVIRVTGEDAPAFLQAQLTNAIEDMDPGQSRLAGWCTAKGRVLALFRVIRTDEGFLLLTAAERVPAVLKRLRMFVLRARVTLEDIGGETAVIGLAGTPASAPLSELAGTPPGAVDAVTRAGDLTAVRLPDPEPRWLLLVPADEAGAVWDAIARALPAVGPSTWRLLDIRAGLPEIVDATAERFVPQMLNLEPLRGLAYDKGCYPGQEVVARMHYLGQLKRRLYRLGGAGRPPQPGATVTDADGGTLGEIVSASASGEAVFEGLAVLRIDAAANATPHIGGGPVALLELPYAAPGTPPADAG</sequence>
<dbReference type="SUPFAM" id="SSF103025">
    <property type="entry name" value="Folate-binding domain"/>
    <property type="match status" value="1"/>
</dbReference>
<dbReference type="NCBIfam" id="TIGR03317">
    <property type="entry name" value="ygfZ_signature"/>
    <property type="match status" value="1"/>
</dbReference>
<feature type="domain" description="GCVT N-terminal" evidence="4">
    <location>
        <begin position="23"/>
        <end position="149"/>
    </location>
</feature>
<dbReference type="PANTHER" id="PTHR22602">
    <property type="entry name" value="TRANSFERASE CAF17, MITOCHONDRIAL-RELATED"/>
    <property type="match status" value="1"/>
</dbReference>
<dbReference type="InterPro" id="IPR045179">
    <property type="entry name" value="YgfZ/GcvT"/>
</dbReference>
<protein>
    <submittedName>
        <fullName evidence="6">tRNA-modifying protein YgfZ</fullName>
    </submittedName>
</protein>
<gene>
    <name evidence="6" type="primary">ygfZ</name>
    <name evidence="6" type="ORF">KBTEX_00921</name>
</gene>
<organism evidence="6">
    <name type="scientific">uncultured organism</name>
    <dbReference type="NCBI Taxonomy" id="155900"/>
    <lineage>
        <taxon>unclassified sequences</taxon>
        <taxon>environmental samples</taxon>
    </lineage>
</organism>
<evidence type="ECO:0000256" key="2">
    <source>
        <dbReference type="ARBA" id="ARBA00022946"/>
    </source>
</evidence>
<evidence type="ECO:0000259" key="5">
    <source>
        <dbReference type="Pfam" id="PF25455"/>
    </source>
</evidence>
<dbReference type="InterPro" id="IPR017703">
    <property type="entry name" value="YgfZ/GCV_T_CS"/>
</dbReference>
<evidence type="ECO:0000259" key="4">
    <source>
        <dbReference type="Pfam" id="PF01571"/>
    </source>
</evidence>
<dbReference type="GO" id="GO:0016226">
    <property type="term" value="P:iron-sulfur cluster assembly"/>
    <property type="evidence" value="ECO:0007669"/>
    <property type="project" value="TreeGrafter"/>
</dbReference>
<dbReference type="InterPro" id="IPR006222">
    <property type="entry name" value="GCVT_N"/>
</dbReference>
<proteinExistence type="predicted"/>
<dbReference type="Gene3D" id="3.30.70.1630">
    <property type="match status" value="1"/>
</dbReference>
<accession>A0A5B8R9F3</accession>
<dbReference type="Gene3D" id="2.40.30.160">
    <property type="match status" value="1"/>
</dbReference>
<dbReference type="EMBL" id="MN079086">
    <property type="protein sequence ID" value="QEA04613.1"/>
    <property type="molecule type" value="Genomic_DNA"/>
</dbReference>
<feature type="domain" description="CAF17 C-terminal" evidence="5">
    <location>
        <begin position="261"/>
        <end position="326"/>
    </location>
</feature>
<reference evidence="6" key="1">
    <citation type="submission" date="2019-06" db="EMBL/GenBank/DDBJ databases">
        <authorList>
            <person name="Murdoch R.W."/>
            <person name="Fathepure B."/>
        </authorList>
    </citation>
    <scope>NUCLEOTIDE SEQUENCE</scope>
</reference>
<dbReference type="PANTHER" id="PTHR22602:SF0">
    <property type="entry name" value="TRANSFERASE CAF17, MITOCHONDRIAL-RELATED"/>
    <property type="match status" value="1"/>
</dbReference>
<name>A0A5B8R9F3_9ZZZZ</name>
<dbReference type="AlphaFoldDB" id="A0A5B8R9F3"/>
<dbReference type="Gene3D" id="3.30.70.1400">
    <property type="entry name" value="Aminomethyltransferase beta-barrel domains"/>
    <property type="match status" value="1"/>
</dbReference>
<dbReference type="Pfam" id="PF25455">
    <property type="entry name" value="Beta-barrel_CAF17_C"/>
    <property type="match status" value="1"/>
</dbReference>